<dbReference type="AlphaFoldDB" id="U7D752"/>
<organism evidence="1 2">
    <name type="scientific">Chitinivibrio alkaliphilus ACht1</name>
    <dbReference type="NCBI Taxonomy" id="1313304"/>
    <lineage>
        <taxon>Bacteria</taxon>
        <taxon>Pseudomonadati</taxon>
        <taxon>Fibrobacterota</taxon>
        <taxon>Chitinivibrionia</taxon>
        <taxon>Chitinivibrionales</taxon>
        <taxon>Chitinivibrionaceae</taxon>
        <taxon>Chitinivibrio</taxon>
    </lineage>
</organism>
<evidence type="ECO:0000313" key="1">
    <source>
        <dbReference type="EMBL" id="ERP31386.1"/>
    </source>
</evidence>
<dbReference type="EMBL" id="ASJR01000014">
    <property type="protein sequence ID" value="ERP31386.1"/>
    <property type="molecule type" value="Genomic_DNA"/>
</dbReference>
<reference evidence="1 2" key="1">
    <citation type="journal article" date="2013" name="Environ. Microbiol.">
        <title>Genome analysis of Chitinivibrio alkaliphilus gen. nov., sp. nov., a novel extremely haloalkaliphilic anaerobic chitinolytic bacterium from the candidate phylum Termite Group 3.</title>
        <authorList>
            <person name="Sorokin D.Y."/>
            <person name="Gumerov V.M."/>
            <person name="Rakitin A.L."/>
            <person name="Beletsky A.V."/>
            <person name="Damste J.S."/>
            <person name="Muyzer G."/>
            <person name="Mardanov A.V."/>
            <person name="Ravin N.V."/>
        </authorList>
    </citation>
    <scope>NUCLEOTIDE SEQUENCE [LARGE SCALE GENOMIC DNA]</scope>
    <source>
        <strain evidence="1 2">ACht1</strain>
    </source>
</reference>
<dbReference type="STRING" id="1313304.CALK_1735"/>
<protein>
    <submittedName>
        <fullName evidence="1">Uncharacterized protein</fullName>
    </submittedName>
</protein>
<dbReference type="Proteomes" id="UP000017148">
    <property type="component" value="Unassembled WGS sequence"/>
</dbReference>
<accession>U7D752</accession>
<keyword evidence="2" id="KW-1185">Reference proteome</keyword>
<proteinExistence type="predicted"/>
<evidence type="ECO:0000313" key="2">
    <source>
        <dbReference type="Proteomes" id="UP000017148"/>
    </source>
</evidence>
<sequence length="67" mass="7928">MLIRSSTVKEKKRRKKQRKSKISVYCEYEKLLLVGNNLFGGRDGHSEAWVAITLVYEGYGWFRYLNI</sequence>
<comment type="caution">
    <text evidence="1">The sequence shown here is derived from an EMBL/GenBank/DDBJ whole genome shotgun (WGS) entry which is preliminary data.</text>
</comment>
<gene>
    <name evidence="1" type="ORF">CALK_1735</name>
</gene>
<name>U7D752_9BACT</name>